<dbReference type="InterPro" id="IPR028540">
    <property type="entry name" value="AKAP12"/>
</dbReference>
<feature type="compositionally biased region" description="Basic and acidic residues" evidence="7">
    <location>
        <begin position="1134"/>
        <end position="1144"/>
    </location>
</feature>
<keyword evidence="3" id="KW-0112">Calmodulin-binding</keyword>
<dbReference type="GO" id="GO:0090036">
    <property type="term" value="P:regulation of protein kinase C signaling"/>
    <property type="evidence" value="ECO:0007669"/>
    <property type="project" value="InterPro"/>
</dbReference>
<feature type="compositionally biased region" description="Basic and acidic residues" evidence="7">
    <location>
        <begin position="100"/>
        <end position="128"/>
    </location>
</feature>
<evidence type="ECO:0000256" key="4">
    <source>
        <dbReference type="ARBA" id="ARBA00023136"/>
    </source>
</evidence>
<keyword evidence="5" id="KW-0449">Lipoprotein</keyword>
<evidence type="ECO:0000256" key="5">
    <source>
        <dbReference type="ARBA" id="ARBA00023288"/>
    </source>
</evidence>
<evidence type="ECO:0000313" key="10">
    <source>
        <dbReference type="Proteomes" id="UP001178461"/>
    </source>
</evidence>
<feature type="compositionally biased region" description="Basic and acidic residues" evidence="7">
    <location>
        <begin position="679"/>
        <end position="693"/>
    </location>
</feature>
<accession>A0AA35K1Y1</accession>
<feature type="region of interest" description="Disordered" evidence="7">
    <location>
        <begin position="212"/>
        <end position="358"/>
    </location>
</feature>
<protein>
    <submittedName>
        <fullName evidence="9">A-kinase anchor protein 12 isoform X1</fullName>
    </submittedName>
</protein>
<dbReference type="PANTHER" id="PTHR23209">
    <property type="entry name" value="A-KINASE ANCHOR PROTEIN 12"/>
    <property type="match status" value="1"/>
</dbReference>
<evidence type="ECO:0000256" key="2">
    <source>
        <dbReference type="ARBA" id="ARBA00022553"/>
    </source>
</evidence>
<feature type="region of interest" description="Disordered" evidence="7">
    <location>
        <begin position="581"/>
        <end position="943"/>
    </location>
</feature>
<feature type="compositionally biased region" description="Polar residues" evidence="7">
    <location>
        <begin position="1"/>
        <end position="14"/>
    </location>
</feature>
<gene>
    <name evidence="9" type="ORF">PODLI_1B004522</name>
</gene>
<feature type="compositionally biased region" description="Acidic residues" evidence="7">
    <location>
        <begin position="888"/>
        <end position="901"/>
    </location>
</feature>
<feature type="compositionally biased region" description="Basic and acidic residues" evidence="7">
    <location>
        <begin position="711"/>
        <end position="732"/>
    </location>
</feature>
<evidence type="ECO:0000256" key="3">
    <source>
        <dbReference type="ARBA" id="ARBA00022860"/>
    </source>
</evidence>
<dbReference type="GO" id="GO:0051018">
    <property type="term" value="F:protein kinase A binding"/>
    <property type="evidence" value="ECO:0007669"/>
    <property type="project" value="InterPro"/>
</dbReference>
<feature type="compositionally biased region" description="Polar residues" evidence="7">
    <location>
        <begin position="265"/>
        <end position="278"/>
    </location>
</feature>
<dbReference type="GO" id="GO:0005737">
    <property type="term" value="C:cytoplasm"/>
    <property type="evidence" value="ECO:0007669"/>
    <property type="project" value="TreeGrafter"/>
</dbReference>
<proteinExistence type="predicted"/>
<dbReference type="Proteomes" id="UP001178461">
    <property type="component" value="Chromosome 3"/>
</dbReference>
<feature type="compositionally biased region" description="Basic and acidic residues" evidence="7">
    <location>
        <begin position="849"/>
        <end position="860"/>
    </location>
</feature>
<evidence type="ECO:0000256" key="1">
    <source>
        <dbReference type="ARBA" id="ARBA00004635"/>
    </source>
</evidence>
<feature type="region of interest" description="Disordered" evidence="7">
    <location>
        <begin position="2328"/>
        <end position="2430"/>
    </location>
</feature>
<feature type="compositionally biased region" description="Low complexity" evidence="7">
    <location>
        <begin position="2387"/>
        <end position="2400"/>
    </location>
</feature>
<keyword evidence="6" id="KW-0175">Coiled coil</keyword>
<feature type="compositionally biased region" description="Polar residues" evidence="7">
    <location>
        <begin position="780"/>
        <end position="794"/>
    </location>
</feature>
<feature type="region of interest" description="Disordered" evidence="7">
    <location>
        <begin position="2157"/>
        <end position="2179"/>
    </location>
</feature>
<dbReference type="PROSITE" id="PS51893">
    <property type="entry name" value="AKAP_CAM_BD"/>
    <property type="match status" value="3"/>
</dbReference>
<feature type="region of interest" description="Disordered" evidence="7">
    <location>
        <begin position="374"/>
        <end position="394"/>
    </location>
</feature>
<feature type="region of interest" description="Disordered" evidence="7">
    <location>
        <begin position="1586"/>
        <end position="1609"/>
    </location>
</feature>
<dbReference type="PANTHER" id="PTHR23209:SF4">
    <property type="entry name" value="A-KINASE ANCHOR PROTEIN 12"/>
    <property type="match status" value="1"/>
</dbReference>
<feature type="compositionally biased region" description="Basic and acidic residues" evidence="7">
    <location>
        <begin position="300"/>
        <end position="345"/>
    </location>
</feature>
<feature type="region of interest" description="Disordered" evidence="7">
    <location>
        <begin position="415"/>
        <end position="454"/>
    </location>
</feature>
<feature type="region of interest" description="Disordered" evidence="7">
    <location>
        <begin position="1"/>
        <end position="54"/>
    </location>
</feature>
<evidence type="ECO:0000256" key="7">
    <source>
        <dbReference type="SAM" id="MobiDB-lite"/>
    </source>
</evidence>
<feature type="region of interest" description="Disordered" evidence="7">
    <location>
        <begin position="81"/>
        <end position="156"/>
    </location>
</feature>
<keyword evidence="10" id="KW-1185">Reference proteome</keyword>
<dbReference type="GO" id="GO:0005516">
    <property type="term" value="F:calmodulin binding"/>
    <property type="evidence" value="ECO:0007669"/>
    <property type="project" value="UniProtKB-KW"/>
</dbReference>
<keyword evidence="4" id="KW-0472">Membrane</keyword>
<keyword evidence="2" id="KW-0597">Phosphoprotein</keyword>
<feature type="compositionally biased region" description="Basic and acidic residues" evidence="7">
    <location>
        <begin position="252"/>
        <end position="264"/>
    </location>
</feature>
<feature type="compositionally biased region" description="Basic and acidic residues" evidence="7">
    <location>
        <begin position="2328"/>
        <end position="2345"/>
    </location>
</feature>
<dbReference type="EMBL" id="OX395128">
    <property type="protein sequence ID" value="CAI5770282.1"/>
    <property type="molecule type" value="Genomic_DNA"/>
</dbReference>
<dbReference type="GO" id="GO:0016020">
    <property type="term" value="C:membrane"/>
    <property type="evidence" value="ECO:0007669"/>
    <property type="project" value="UniProtKB-SubCell"/>
</dbReference>
<feature type="domain" description="A kinase-anchoring proteins AKAP-5 and AKAP-12 calmodulin (CaM)-binding" evidence="8">
    <location>
        <begin position="858"/>
        <end position="878"/>
    </location>
</feature>
<evidence type="ECO:0000313" key="9">
    <source>
        <dbReference type="EMBL" id="CAI5770282.1"/>
    </source>
</evidence>
<organism evidence="9 10">
    <name type="scientific">Podarcis lilfordi</name>
    <name type="common">Lilford's wall lizard</name>
    <dbReference type="NCBI Taxonomy" id="74358"/>
    <lineage>
        <taxon>Eukaryota</taxon>
        <taxon>Metazoa</taxon>
        <taxon>Chordata</taxon>
        <taxon>Craniata</taxon>
        <taxon>Vertebrata</taxon>
        <taxon>Euteleostomi</taxon>
        <taxon>Lepidosauria</taxon>
        <taxon>Squamata</taxon>
        <taxon>Bifurcata</taxon>
        <taxon>Unidentata</taxon>
        <taxon>Episquamata</taxon>
        <taxon>Laterata</taxon>
        <taxon>Lacertibaenia</taxon>
        <taxon>Lacertidae</taxon>
        <taxon>Podarcis</taxon>
    </lineage>
</organism>
<evidence type="ECO:0000259" key="8">
    <source>
        <dbReference type="PROSITE" id="PS51893"/>
    </source>
</evidence>
<feature type="compositionally biased region" description="Basic and acidic residues" evidence="7">
    <location>
        <begin position="1155"/>
        <end position="1197"/>
    </location>
</feature>
<feature type="region of interest" description="Disordered" evidence="7">
    <location>
        <begin position="1130"/>
        <end position="1198"/>
    </location>
</feature>
<feature type="coiled-coil region" evidence="6">
    <location>
        <begin position="1075"/>
        <end position="1102"/>
    </location>
</feature>
<feature type="domain" description="A kinase-anchoring proteins AKAP-5 and AKAP-12 calmodulin (CaM)-binding" evidence="8">
    <location>
        <begin position="661"/>
        <end position="681"/>
    </location>
</feature>
<name>A0AA35K1Y1_9SAUR</name>
<dbReference type="GO" id="GO:0010739">
    <property type="term" value="P:positive regulation of protein kinase A signaling"/>
    <property type="evidence" value="ECO:0007669"/>
    <property type="project" value="InterPro"/>
</dbReference>
<comment type="subcellular location">
    <subcellularLocation>
        <location evidence="1">Membrane</location>
        <topology evidence="1">Lipid-anchor</topology>
    </subcellularLocation>
</comment>
<sequence>MGAGSSAEQRSPQDGATAAEESQPGSPAGEAPTAAAAAGAEPEQPEDPAKLLQKNGQISIINGITEEQVELSLKPEELKKEQGEAVITDVGQRETANVILKEEPAENMETKPAESPDKSNIDVEQKDAEDADQQLPSEEEKVEEQAEPSESPSANDVGFKKVFKFVGFKFTVRKEKTEKAEPVQLLNVKADETEVLSEGAGDCKEIRLDTVEEETQSEVPYPVEKTEQETQTEQTKEEISPEKVTEGPVEAGSKETEIKSDGSKSPESPTSPLTNETASPLRKFFTQGWAGFRKRTSFRKPKEEEQQATEREMQEQEKGVIKEEATPTEESEKEKPIPEKEKAEVSIEASDAIVEREETKMIDVSTETHKEEAVAAFEQPSPQMSAESVDIEPSKSLNKIDLEENLEPAQKCQMALEHSPLASSEKKSELAAPLATEVFEEKTDQSAPTSPMPIETPEEHFEIVEAISEPKAPLATENFDDRPTEICTDVSTTVEKEEPKPTEKSKLVLEQFVETDAEIKGQATDEQLKVKESLVELPSSGDSATIKPLEVITNEVELLSSQERAKIQGSPLKKLFTSSSLKKLSAKKHKGKREEAKLGEAAEQVQQLSDSAESPEDPRAESSASSPEETTESVGKVTDAAQTTETEDGSTSDMERKRDIVTPWASFKKMVTPKKRVRRLSESDKEEELEKAKTATLSSTESASCEEQDDIKENVEEQKLEKSIDEPKRKVDTSVSWEALICVGSSKKRTRKSSTSDEEIGQRLAQEGQKIDENGPNKETAPSMTITSSQESDQGQGGFSPEQAGSPSEGEGVSTWESFKRLVTPRRKSKTKMEERNEESSTAPSLEHYTSDGESGKEESWVSFKKLMPGRRKKKSDGIPEHAPVQEAGEEMTEIHEDDSDVPAVVPLSEYDAAEQEKFEAQKAKQDDLTKKTSDQSESTLIIEQSNEGLVHAVTVTMVEGERAVTSIEERSPSWISAAVTESIEHAKEDEEKHIDQISETGIVEEMVVVTKVMPEIQKEFSGDTLTSEAITAREETSGVEETAEVSCAEETTEMVSAVSRLTESPDTTEIVTPVQEVEESQQNLEELNKQTQEILQEVAERVKLSSEAQETILPEKIEKTGQETTIIFQEAEPPSKEEPEKTDIQVSESSQSQDEAKESSSKEALEKSNDICVEVKESSKESVSLDKTDESHDSKIEQGIVQEIIEKQTAEEEGFVIITVTPEEGPEVNVGDLVKEAKTNLKDAVEGGITDTGRAVDELAKMSHEEKPQFSQKLEQVVNTIPDLEAKLVTAADEVKAPVQKEIKEAEPPCAEIFVLEAPIQSKVTEVPVQNAVTEVSDLGMAKHATLGLLPGSTENVVVEACIQNKDTEVSVVTETHVQKVEPKGQLQKPETNISMVNEKLEPLHAETVEEDLPTRKVEVEVHKQNAETETHKQSVETDGHVKEVEMKFLEERVEAEKAELKEDLELPTKAEAVSPSEKEVEEHIKETEAQISTEKAHAKLETDACTEKVDVKADVEKVEVEISKTQMEVQTSTDKGESQAPSEIMKVEDPIEKTKAAAEESNASVCVEAITVKPDVKVQAEVPAEKAETVASSDQPDEKLDMETPSEKVDIESAVEIAKEKSQVKVPAKKLGAEDSAKKAKVASVEKAEGDIILKEKTEAPIEKAAIKAGVEVFAEKEDAKVEVKSPSEKVHKEVFSEQSEEIVEAETTVTKQPEVKEILKNVENEVSFNSEVEDTSDSLATSVEIIYDKASVISDKTEASGQREMQDVSLSLELKCFDAVVTEELSKNEVKDDSPLVKTSTEQAVAERSVERGLVEVSTPDQNAVDVIQKDVADASHTLKLEGTEGIAVDVPKSKEHTLVTATEGSVQNEKEDALTLGSKHTEAELTEDSTVKSEATVDLVKKEVENRELTTEAKFTGIVATEAVKTKVGDTLILDSGALSDVISEKKGESSVTEGSEAGINGVCVQSEVCPRKLPLETVLPLPQSATVSDSSERRQALSEKVLVTETEKSTGKIELADADALCAAPVQQEVFTEQQEVITTDIPEVQSYGVHKSSVTVTAATAEEQVVAENATVTETLTENLQSLLEEPKETTFKTVQQVSFVQPGLGALGPDKDTVSWSGKANSVVEEAVLAAVTCTKDDLIQKSVLDSSPEMKLQRLESSQEGGKKTPPERSPSLTHIEFQKDVVQSVTIESQSTKIVLKIIQNAVDTLEETEELPSVSKQQSEPFLKGVNKSEIQESLQTGQILPVKGKGEKDLEIQPSTIILTQSAENQEGFKVAEEMPFASDKSEDAKVKLMLQPDERSGAVTTLAQDPQSLNEIVKEIKQETDFQKENGEPKLHSAGDTATPTEIQRPAVEDTASGDLPKESLEVAQPRLTDVEAGQTVQIQQQFIEQQTPMKNKDDQSQSTGFVETYTEKDVNNQDYTISESPQLSLELIES</sequence>
<dbReference type="Pfam" id="PF03832">
    <property type="entry name" value="WSK"/>
    <property type="match status" value="3"/>
</dbReference>
<feature type="compositionally biased region" description="Basic and acidic residues" evidence="7">
    <location>
        <begin position="915"/>
        <end position="935"/>
    </location>
</feature>
<reference evidence="9" key="1">
    <citation type="submission" date="2022-12" db="EMBL/GenBank/DDBJ databases">
        <authorList>
            <person name="Alioto T."/>
            <person name="Alioto T."/>
            <person name="Gomez Garrido J."/>
        </authorList>
    </citation>
    <scope>NUCLEOTIDE SEQUENCE</scope>
</reference>
<feature type="compositionally biased region" description="Low complexity" evidence="7">
    <location>
        <begin position="24"/>
        <end position="42"/>
    </location>
</feature>
<dbReference type="InterPro" id="IPR001573">
    <property type="entry name" value="AKAP_WSK"/>
</dbReference>
<evidence type="ECO:0000256" key="6">
    <source>
        <dbReference type="SAM" id="Coils"/>
    </source>
</evidence>
<feature type="compositionally biased region" description="Basic and acidic residues" evidence="7">
    <location>
        <begin position="1598"/>
        <end position="1609"/>
    </location>
</feature>
<feature type="domain" description="A kinase-anchoring proteins AKAP-5 and AKAP-12 calmodulin (CaM)-binding" evidence="8">
    <location>
        <begin position="813"/>
        <end position="833"/>
    </location>
</feature>
<dbReference type="GO" id="GO:0007165">
    <property type="term" value="P:signal transduction"/>
    <property type="evidence" value="ECO:0007669"/>
    <property type="project" value="TreeGrafter"/>
</dbReference>
<feature type="compositionally biased region" description="Basic and acidic residues" evidence="7">
    <location>
        <begin position="224"/>
        <end position="245"/>
    </location>
</feature>